<accession>A0A292Q2Y7</accession>
<protein>
    <recommendedName>
        <fullName evidence="2">Nephrocystin 3-like N-terminal domain-containing protein</fullName>
    </recommendedName>
</protein>
<dbReference type="PANTHER" id="PTHR10039:SF16">
    <property type="entry name" value="GPI INOSITOL-DEACYLASE"/>
    <property type="match status" value="1"/>
</dbReference>
<sequence length="247" mass="27625">MTNTNVGNASNSYNNNTTIIVGVNEESLRIQSWLSPLEPYRRHQDVRNRRLDGVGDWVLQRNEFESWCESQDSPVNPTLLCYGGQGVGKTYISSLVIDTLREKARGQNIAVLPLYCDYQARKDQLAVNLIGGLLKQVALGATRIPGEIQSAFEESQQEGGQSLRLPDMVKLFVKVIRPIERVYICVDAVDELLPGDRSGFLRALQKIIQDAPNTRLFITGRPYIRGELDKHLAKGAHVIHIVADRGD</sequence>
<gene>
    <name evidence="3" type="ORF">GSTUAT00001689001</name>
</gene>
<name>A0A292Q2Y7_9PEZI</name>
<dbReference type="InterPro" id="IPR056884">
    <property type="entry name" value="NPHP3-like_N"/>
</dbReference>
<dbReference type="PANTHER" id="PTHR10039">
    <property type="entry name" value="AMELOGENIN"/>
    <property type="match status" value="1"/>
</dbReference>
<evidence type="ECO:0000313" key="4">
    <source>
        <dbReference type="Proteomes" id="UP001412239"/>
    </source>
</evidence>
<feature type="domain" description="Nephrocystin 3-like N-terminal" evidence="2">
    <location>
        <begin position="53"/>
        <end position="221"/>
    </location>
</feature>
<proteinExistence type="predicted"/>
<evidence type="ECO:0000259" key="2">
    <source>
        <dbReference type="Pfam" id="PF24883"/>
    </source>
</evidence>
<dbReference type="Proteomes" id="UP001412239">
    <property type="component" value="Unassembled WGS sequence"/>
</dbReference>
<dbReference type="InterPro" id="IPR027417">
    <property type="entry name" value="P-loop_NTPase"/>
</dbReference>
<keyword evidence="4" id="KW-1185">Reference proteome</keyword>
<organism evidence="3 4">
    <name type="scientific">Tuber aestivum</name>
    <name type="common">summer truffle</name>
    <dbReference type="NCBI Taxonomy" id="59557"/>
    <lineage>
        <taxon>Eukaryota</taxon>
        <taxon>Fungi</taxon>
        <taxon>Dikarya</taxon>
        <taxon>Ascomycota</taxon>
        <taxon>Pezizomycotina</taxon>
        <taxon>Pezizomycetes</taxon>
        <taxon>Pezizales</taxon>
        <taxon>Tuberaceae</taxon>
        <taxon>Tuber</taxon>
    </lineage>
</organism>
<dbReference type="Gene3D" id="3.40.50.300">
    <property type="entry name" value="P-loop containing nucleotide triphosphate hydrolases"/>
    <property type="match status" value="1"/>
</dbReference>
<dbReference type="AlphaFoldDB" id="A0A292Q2Y7"/>
<reference evidence="3" key="1">
    <citation type="submission" date="2015-10" db="EMBL/GenBank/DDBJ databases">
        <authorList>
            <person name="Regsiter A."/>
            <person name="william w."/>
        </authorList>
    </citation>
    <scope>NUCLEOTIDE SEQUENCE</scope>
    <source>
        <strain evidence="3">Montdore</strain>
    </source>
</reference>
<dbReference type="Pfam" id="PF24883">
    <property type="entry name" value="NPHP3_N"/>
    <property type="match status" value="1"/>
</dbReference>
<feature type="non-terminal residue" evidence="3">
    <location>
        <position position="247"/>
    </location>
</feature>
<keyword evidence="1" id="KW-0677">Repeat</keyword>
<evidence type="ECO:0000313" key="3">
    <source>
        <dbReference type="EMBL" id="CUS14176.1"/>
    </source>
</evidence>
<dbReference type="EMBL" id="LN890961">
    <property type="protein sequence ID" value="CUS14176.1"/>
    <property type="molecule type" value="Genomic_DNA"/>
</dbReference>
<evidence type="ECO:0000256" key="1">
    <source>
        <dbReference type="ARBA" id="ARBA00022737"/>
    </source>
</evidence>
<dbReference type="SUPFAM" id="SSF52540">
    <property type="entry name" value="P-loop containing nucleoside triphosphate hydrolases"/>
    <property type="match status" value="1"/>
</dbReference>